<evidence type="ECO:0000313" key="2">
    <source>
        <dbReference type="Proteomes" id="UP000265520"/>
    </source>
</evidence>
<name>A0A392M3W0_9FABA</name>
<dbReference type="Proteomes" id="UP000265520">
    <property type="component" value="Unassembled WGS sequence"/>
</dbReference>
<sequence>MGAGVRFRVYNSAFLGLDYEPLETLNPMVWSRDVNGAAGQGMRGRCFPALPPNLFSIPIPVPRHGGTFFPIPIPTDPHVNRNVELGFSPM</sequence>
<keyword evidence="2" id="KW-1185">Reference proteome</keyword>
<organism evidence="1 2">
    <name type="scientific">Trifolium medium</name>
    <dbReference type="NCBI Taxonomy" id="97028"/>
    <lineage>
        <taxon>Eukaryota</taxon>
        <taxon>Viridiplantae</taxon>
        <taxon>Streptophyta</taxon>
        <taxon>Embryophyta</taxon>
        <taxon>Tracheophyta</taxon>
        <taxon>Spermatophyta</taxon>
        <taxon>Magnoliopsida</taxon>
        <taxon>eudicotyledons</taxon>
        <taxon>Gunneridae</taxon>
        <taxon>Pentapetalae</taxon>
        <taxon>rosids</taxon>
        <taxon>fabids</taxon>
        <taxon>Fabales</taxon>
        <taxon>Fabaceae</taxon>
        <taxon>Papilionoideae</taxon>
        <taxon>50 kb inversion clade</taxon>
        <taxon>NPAAA clade</taxon>
        <taxon>Hologalegina</taxon>
        <taxon>IRL clade</taxon>
        <taxon>Trifolieae</taxon>
        <taxon>Trifolium</taxon>
    </lineage>
</organism>
<gene>
    <name evidence="1" type="ORF">A2U01_0002836</name>
</gene>
<comment type="caution">
    <text evidence="1">The sequence shown here is derived from an EMBL/GenBank/DDBJ whole genome shotgun (WGS) entry which is preliminary data.</text>
</comment>
<accession>A0A392M3W0</accession>
<reference evidence="1 2" key="1">
    <citation type="journal article" date="2018" name="Front. Plant Sci.">
        <title>Red Clover (Trifolium pratense) and Zigzag Clover (T. medium) - A Picture of Genomic Similarities and Differences.</title>
        <authorList>
            <person name="Dluhosova J."/>
            <person name="Istvanek J."/>
            <person name="Nedelnik J."/>
            <person name="Repkova J."/>
        </authorList>
    </citation>
    <scope>NUCLEOTIDE SEQUENCE [LARGE SCALE GENOMIC DNA]</scope>
    <source>
        <strain evidence="2">cv. 10/8</strain>
        <tissue evidence="1">Leaf</tissue>
    </source>
</reference>
<dbReference type="EMBL" id="LXQA010003123">
    <property type="protein sequence ID" value="MCH82040.1"/>
    <property type="molecule type" value="Genomic_DNA"/>
</dbReference>
<proteinExistence type="predicted"/>
<protein>
    <submittedName>
        <fullName evidence="1">Uncharacterized protein</fullName>
    </submittedName>
</protein>
<evidence type="ECO:0000313" key="1">
    <source>
        <dbReference type="EMBL" id="MCH82040.1"/>
    </source>
</evidence>
<dbReference type="AlphaFoldDB" id="A0A392M3W0"/>